<name>A0ABY9EC48_9GAMM</name>
<evidence type="ECO:0000313" key="6">
    <source>
        <dbReference type="Proteomes" id="UP001321520"/>
    </source>
</evidence>
<dbReference type="EMBL" id="CP098023">
    <property type="protein sequence ID" value="WKD49931.1"/>
    <property type="molecule type" value="Genomic_DNA"/>
</dbReference>
<keyword evidence="3" id="KW-0443">Lipid metabolism</keyword>
<evidence type="ECO:0000256" key="2">
    <source>
        <dbReference type="ARBA" id="ARBA00022553"/>
    </source>
</evidence>
<keyword evidence="1 3" id="KW-0596">Phosphopantetheine</keyword>
<dbReference type="InterPro" id="IPR036736">
    <property type="entry name" value="ACP-like_sf"/>
</dbReference>
<feature type="modified residue" description="O-(pantetheine 4'-phosphoryl)serine" evidence="3">
    <location>
        <position position="41"/>
    </location>
</feature>
<dbReference type="Pfam" id="PF00550">
    <property type="entry name" value="PP-binding"/>
    <property type="match status" value="1"/>
</dbReference>
<reference evidence="5 6" key="1">
    <citation type="submission" date="2022-05" db="EMBL/GenBank/DDBJ databases">
        <title>Microbulbifer sp. nov., isolated from sponge.</title>
        <authorList>
            <person name="Gao L."/>
        </authorList>
    </citation>
    <scope>NUCLEOTIDE SEQUENCE [LARGE SCALE GENOMIC DNA]</scope>
    <source>
        <strain evidence="5 6">MI-G</strain>
    </source>
</reference>
<evidence type="ECO:0000259" key="4">
    <source>
        <dbReference type="PROSITE" id="PS50075"/>
    </source>
</evidence>
<gene>
    <name evidence="3" type="primary">acpP</name>
    <name evidence="5" type="ORF">M8T91_00430</name>
</gene>
<evidence type="ECO:0000313" key="5">
    <source>
        <dbReference type="EMBL" id="WKD49931.1"/>
    </source>
</evidence>
<dbReference type="Gene3D" id="1.10.1200.10">
    <property type="entry name" value="ACP-like"/>
    <property type="match status" value="1"/>
</dbReference>
<dbReference type="PROSITE" id="PS50075">
    <property type="entry name" value="CARRIER"/>
    <property type="match status" value="1"/>
</dbReference>
<proteinExistence type="inferred from homology"/>
<sequence>MLGNKDEILVKLTEILVEMFEVEEKNIREDALLSDDLDIDSIDAIDLIVRLKELTGKKISPEEFKSVRTVGDVVKAIQKVMANQ</sequence>
<keyword evidence="3" id="KW-0444">Lipid biosynthesis</keyword>
<dbReference type="SUPFAM" id="SSF47336">
    <property type="entry name" value="ACP-like"/>
    <property type="match status" value="1"/>
</dbReference>
<dbReference type="RefSeq" id="WP_301415777.1">
    <property type="nucleotide sequence ID" value="NZ_CP098023.1"/>
</dbReference>
<keyword evidence="3" id="KW-0276">Fatty acid metabolism</keyword>
<comment type="subcellular location">
    <subcellularLocation>
        <location evidence="3">Cytoplasm</location>
    </subcellularLocation>
</comment>
<dbReference type="InterPro" id="IPR003231">
    <property type="entry name" value="ACP"/>
</dbReference>
<evidence type="ECO:0000256" key="3">
    <source>
        <dbReference type="HAMAP-Rule" id="MF_01217"/>
    </source>
</evidence>
<comment type="function">
    <text evidence="3">Carrier of the growing fatty acid chain in fatty acid biosynthesis.</text>
</comment>
<keyword evidence="2 3" id="KW-0597">Phosphoprotein</keyword>
<keyword evidence="3" id="KW-0275">Fatty acid biosynthesis</keyword>
<keyword evidence="6" id="KW-1185">Reference proteome</keyword>
<keyword evidence="3" id="KW-0963">Cytoplasm</keyword>
<accession>A0ABY9EC48</accession>
<evidence type="ECO:0000256" key="1">
    <source>
        <dbReference type="ARBA" id="ARBA00022450"/>
    </source>
</evidence>
<comment type="pathway">
    <text evidence="3">Lipid metabolism; fatty acid biosynthesis.</text>
</comment>
<dbReference type="InterPro" id="IPR009081">
    <property type="entry name" value="PP-bd_ACP"/>
</dbReference>
<comment type="PTM">
    <text evidence="3">4'-phosphopantetheine is transferred from CoA to a specific serine of apo-ACP by AcpS. This modification is essential for activity because fatty acids are bound in thioester linkage to the sulfhydryl of the prosthetic group.</text>
</comment>
<feature type="domain" description="Carrier" evidence="4">
    <location>
        <begin position="6"/>
        <end position="81"/>
    </location>
</feature>
<dbReference type="Proteomes" id="UP001321520">
    <property type="component" value="Chromosome"/>
</dbReference>
<comment type="similarity">
    <text evidence="3">Belongs to the acyl carrier protein (ACP) family.</text>
</comment>
<dbReference type="NCBIfam" id="NF003757">
    <property type="entry name" value="PRK05350.1"/>
    <property type="match status" value="1"/>
</dbReference>
<dbReference type="HAMAP" id="MF_01217">
    <property type="entry name" value="Acyl_carrier"/>
    <property type="match status" value="1"/>
</dbReference>
<protein>
    <recommendedName>
        <fullName evidence="3">Acyl carrier protein</fullName>
        <shortName evidence="3">ACP</shortName>
    </recommendedName>
</protein>
<organism evidence="5 6">
    <name type="scientific">Microbulbifer spongiae</name>
    <dbReference type="NCBI Taxonomy" id="2944933"/>
    <lineage>
        <taxon>Bacteria</taxon>
        <taxon>Pseudomonadati</taxon>
        <taxon>Pseudomonadota</taxon>
        <taxon>Gammaproteobacteria</taxon>
        <taxon>Cellvibrionales</taxon>
        <taxon>Microbulbiferaceae</taxon>
        <taxon>Microbulbifer</taxon>
    </lineage>
</organism>